<protein>
    <submittedName>
        <fullName evidence="1">Uncharacterized protein</fullName>
    </submittedName>
</protein>
<evidence type="ECO:0000313" key="1">
    <source>
        <dbReference type="EMBL" id="OMO76930.1"/>
    </source>
</evidence>
<dbReference type="Proteomes" id="UP000188268">
    <property type="component" value="Unassembled WGS sequence"/>
</dbReference>
<sequence>METNGKTRGIWCHEEAAAVGYEILV</sequence>
<gene>
    <name evidence="1" type="ORF">CCACVL1_15289</name>
</gene>
<accession>A0A1R3I2Y0</accession>
<dbReference type="AlphaFoldDB" id="A0A1R3I2Y0"/>
<organism evidence="1 2">
    <name type="scientific">Corchorus capsularis</name>
    <name type="common">Jute</name>
    <dbReference type="NCBI Taxonomy" id="210143"/>
    <lineage>
        <taxon>Eukaryota</taxon>
        <taxon>Viridiplantae</taxon>
        <taxon>Streptophyta</taxon>
        <taxon>Embryophyta</taxon>
        <taxon>Tracheophyta</taxon>
        <taxon>Spermatophyta</taxon>
        <taxon>Magnoliopsida</taxon>
        <taxon>eudicotyledons</taxon>
        <taxon>Gunneridae</taxon>
        <taxon>Pentapetalae</taxon>
        <taxon>rosids</taxon>
        <taxon>malvids</taxon>
        <taxon>Malvales</taxon>
        <taxon>Malvaceae</taxon>
        <taxon>Grewioideae</taxon>
        <taxon>Apeibeae</taxon>
        <taxon>Corchorus</taxon>
    </lineage>
</organism>
<proteinExistence type="predicted"/>
<keyword evidence="2" id="KW-1185">Reference proteome</keyword>
<evidence type="ECO:0000313" key="2">
    <source>
        <dbReference type="Proteomes" id="UP000188268"/>
    </source>
</evidence>
<dbReference type="EMBL" id="AWWV01010839">
    <property type="protein sequence ID" value="OMO76930.1"/>
    <property type="molecule type" value="Genomic_DNA"/>
</dbReference>
<dbReference type="Gramene" id="OMO76930">
    <property type="protein sequence ID" value="OMO76930"/>
    <property type="gene ID" value="CCACVL1_15289"/>
</dbReference>
<comment type="caution">
    <text evidence="1">The sequence shown here is derived from an EMBL/GenBank/DDBJ whole genome shotgun (WGS) entry which is preliminary data.</text>
</comment>
<name>A0A1R3I2Y0_COCAP</name>
<reference evidence="1 2" key="1">
    <citation type="submission" date="2013-09" db="EMBL/GenBank/DDBJ databases">
        <title>Corchorus capsularis genome sequencing.</title>
        <authorList>
            <person name="Alam M."/>
            <person name="Haque M.S."/>
            <person name="Islam M.S."/>
            <person name="Emdad E.M."/>
            <person name="Islam M.M."/>
            <person name="Ahmed B."/>
            <person name="Halim A."/>
            <person name="Hossen Q.M.M."/>
            <person name="Hossain M.Z."/>
            <person name="Ahmed R."/>
            <person name="Khan M.M."/>
            <person name="Islam R."/>
            <person name="Rashid M.M."/>
            <person name="Khan S.A."/>
            <person name="Rahman M.S."/>
            <person name="Alam M."/>
        </authorList>
    </citation>
    <scope>NUCLEOTIDE SEQUENCE [LARGE SCALE GENOMIC DNA]</scope>
    <source>
        <strain evidence="2">cv. CVL-1</strain>
        <tissue evidence="1">Whole seedling</tissue>
    </source>
</reference>